<evidence type="ECO:0000313" key="2">
    <source>
        <dbReference type="EMBL" id="KAF9511486.1"/>
    </source>
</evidence>
<evidence type="ECO:0000259" key="1">
    <source>
        <dbReference type="Pfam" id="PF14200"/>
    </source>
</evidence>
<feature type="domain" description="Ricin B lectin" evidence="1">
    <location>
        <begin position="211"/>
        <end position="289"/>
    </location>
</feature>
<dbReference type="Gene3D" id="2.80.10.50">
    <property type="match status" value="2"/>
</dbReference>
<gene>
    <name evidence="2" type="ORF">BS47DRAFT_1486887</name>
</gene>
<dbReference type="SUPFAM" id="SSF50370">
    <property type="entry name" value="Ricin B-like lectins"/>
    <property type="match status" value="2"/>
</dbReference>
<comment type="caution">
    <text evidence="2">The sequence shown here is derived from an EMBL/GenBank/DDBJ whole genome shotgun (WGS) entry which is preliminary data.</text>
</comment>
<feature type="domain" description="Ricin B lectin" evidence="1">
    <location>
        <begin position="86"/>
        <end position="172"/>
    </location>
</feature>
<accession>A0A9P6AV91</accession>
<evidence type="ECO:0000313" key="3">
    <source>
        <dbReference type="Proteomes" id="UP000886523"/>
    </source>
</evidence>
<dbReference type="CDD" id="cd23422">
    <property type="entry name" value="beta-trefoil_Ricin_MPL_CNL"/>
    <property type="match status" value="2"/>
</dbReference>
<keyword evidence="3" id="KW-1185">Reference proteome</keyword>
<dbReference type="EMBL" id="MU129000">
    <property type="protein sequence ID" value="KAF9511486.1"/>
    <property type="molecule type" value="Genomic_DNA"/>
</dbReference>
<dbReference type="AlphaFoldDB" id="A0A9P6AV91"/>
<sequence>MAPTKAVQLKYSELFPRIILLQDLSSRRHKNCASITVLLASSSLQPCLSQLDEPMFLSMSRQALLWISIDRTLRNVIGWPVHNGLNQQWTLEDAGDDFFRIKNTFGRYLCIDGDAEKGTRVIGSDHQQTWKITPDDHHPNEPGYIRIFYPGTNLYLDVEGGRPAPETPIVLWEDPENSGWFFPSIMPFTAGSTYVFVNVHAGTAADLSMQNYKWTLGYAGGFFRIKNGTGKYLCIDGYAQNGAHVIVSDHQQTWKITADDHEPGHMRIIYPGTNLYLDLAGGSVPYTPILLCEKTGGKNQAWSFQSP</sequence>
<dbReference type="InterPro" id="IPR035992">
    <property type="entry name" value="Ricin_B-like_lectins"/>
</dbReference>
<organism evidence="2 3">
    <name type="scientific">Hydnum rufescens UP504</name>
    <dbReference type="NCBI Taxonomy" id="1448309"/>
    <lineage>
        <taxon>Eukaryota</taxon>
        <taxon>Fungi</taxon>
        <taxon>Dikarya</taxon>
        <taxon>Basidiomycota</taxon>
        <taxon>Agaricomycotina</taxon>
        <taxon>Agaricomycetes</taxon>
        <taxon>Cantharellales</taxon>
        <taxon>Hydnaceae</taxon>
        <taxon>Hydnum</taxon>
    </lineage>
</organism>
<name>A0A9P6AV91_9AGAM</name>
<protein>
    <submittedName>
        <fullName evidence="2">Carbohydrate-binding module family 13 protein</fullName>
    </submittedName>
</protein>
<proteinExistence type="predicted"/>
<dbReference type="OrthoDB" id="2131701at2759"/>
<dbReference type="Pfam" id="PF14200">
    <property type="entry name" value="RicinB_lectin_2"/>
    <property type="match status" value="2"/>
</dbReference>
<reference evidence="2" key="1">
    <citation type="journal article" date="2020" name="Nat. Commun.">
        <title>Large-scale genome sequencing of mycorrhizal fungi provides insights into the early evolution of symbiotic traits.</title>
        <authorList>
            <person name="Miyauchi S."/>
            <person name="Kiss E."/>
            <person name="Kuo A."/>
            <person name="Drula E."/>
            <person name="Kohler A."/>
            <person name="Sanchez-Garcia M."/>
            <person name="Morin E."/>
            <person name="Andreopoulos B."/>
            <person name="Barry K.W."/>
            <person name="Bonito G."/>
            <person name="Buee M."/>
            <person name="Carver A."/>
            <person name="Chen C."/>
            <person name="Cichocki N."/>
            <person name="Clum A."/>
            <person name="Culley D."/>
            <person name="Crous P.W."/>
            <person name="Fauchery L."/>
            <person name="Girlanda M."/>
            <person name="Hayes R.D."/>
            <person name="Keri Z."/>
            <person name="LaButti K."/>
            <person name="Lipzen A."/>
            <person name="Lombard V."/>
            <person name="Magnuson J."/>
            <person name="Maillard F."/>
            <person name="Murat C."/>
            <person name="Nolan M."/>
            <person name="Ohm R.A."/>
            <person name="Pangilinan J."/>
            <person name="Pereira M.F."/>
            <person name="Perotto S."/>
            <person name="Peter M."/>
            <person name="Pfister S."/>
            <person name="Riley R."/>
            <person name="Sitrit Y."/>
            <person name="Stielow J.B."/>
            <person name="Szollosi G."/>
            <person name="Zifcakova L."/>
            <person name="Stursova M."/>
            <person name="Spatafora J.W."/>
            <person name="Tedersoo L."/>
            <person name="Vaario L.M."/>
            <person name="Yamada A."/>
            <person name="Yan M."/>
            <person name="Wang P."/>
            <person name="Xu J."/>
            <person name="Bruns T."/>
            <person name="Baldrian P."/>
            <person name="Vilgalys R."/>
            <person name="Dunand C."/>
            <person name="Henrissat B."/>
            <person name="Grigoriev I.V."/>
            <person name="Hibbett D."/>
            <person name="Nagy L.G."/>
            <person name="Martin F.M."/>
        </authorList>
    </citation>
    <scope>NUCLEOTIDE SEQUENCE</scope>
    <source>
        <strain evidence="2">UP504</strain>
    </source>
</reference>
<dbReference type="Proteomes" id="UP000886523">
    <property type="component" value="Unassembled WGS sequence"/>
</dbReference>
<dbReference type="InterPro" id="IPR000772">
    <property type="entry name" value="Ricin_B_lectin"/>
</dbReference>
<dbReference type="PROSITE" id="PS50231">
    <property type="entry name" value="RICIN_B_LECTIN"/>
    <property type="match status" value="1"/>
</dbReference>